<dbReference type="Proteomes" id="UP000293465">
    <property type="component" value="Unassembled WGS sequence"/>
</dbReference>
<evidence type="ECO:0000313" key="2">
    <source>
        <dbReference type="EMBL" id="RYU46544.1"/>
    </source>
</evidence>
<dbReference type="EMBL" id="SEZJ01000006">
    <property type="protein sequence ID" value="RYU46544.1"/>
    <property type="molecule type" value="Genomic_DNA"/>
</dbReference>
<evidence type="ECO:0000256" key="1">
    <source>
        <dbReference type="SAM" id="SignalP"/>
    </source>
</evidence>
<feature type="chain" id="PRO_5020858598" evidence="1">
    <location>
        <begin position="18"/>
        <end position="111"/>
    </location>
</feature>
<organism evidence="2 3">
    <name type="scientific">Aliivibrio finisterrensis</name>
    <dbReference type="NCBI Taxonomy" id="511998"/>
    <lineage>
        <taxon>Bacteria</taxon>
        <taxon>Pseudomonadati</taxon>
        <taxon>Pseudomonadota</taxon>
        <taxon>Gammaproteobacteria</taxon>
        <taxon>Vibrionales</taxon>
        <taxon>Vibrionaceae</taxon>
        <taxon>Aliivibrio</taxon>
    </lineage>
</organism>
<keyword evidence="1" id="KW-0732">Signal</keyword>
<proteinExistence type="predicted"/>
<accession>A0A4Q5KJS9</accession>
<dbReference type="AlphaFoldDB" id="A0A4Q5KJS9"/>
<feature type="signal peptide" evidence="1">
    <location>
        <begin position="1"/>
        <end position="17"/>
    </location>
</feature>
<dbReference type="GeneID" id="56274988"/>
<reference evidence="2 3" key="1">
    <citation type="submission" date="2019-02" db="EMBL/GenBank/DDBJ databases">
        <title>Genome sequences of Aliivibrio finisterrensis strains from farmed Atlantic salmon.</title>
        <authorList>
            <person name="Bowman J.P."/>
        </authorList>
    </citation>
    <scope>NUCLEOTIDE SEQUENCE [LARGE SCALE GENOMIC DNA]</scope>
    <source>
        <strain evidence="2 3">A32</strain>
    </source>
</reference>
<comment type="caution">
    <text evidence="2">The sequence shown here is derived from an EMBL/GenBank/DDBJ whole genome shotgun (WGS) entry which is preliminary data.</text>
</comment>
<dbReference type="OrthoDB" id="5917619at2"/>
<dbReference type="RefSeq" id="WP_130086883.1">
    <property type="nucleotide sequence ID" value="NZ_SEZJ01000006.1"/>
</dbReference>
<evidence type="ECO:0000313" key="3">
    <source>
        <dbReference type="Proteomes" id="UP000293465"/>
    </source>
</evidence>
<sequence length="111" mass="12368">MKVFLILLALFSSFTFASDSTEGHDPTEPLSWTKPVAKKKVVTKKRHYFPSLQAISCSDTSDCYAVLDDKSMKKGDKVSGYTLLAIREDSVSIGRSGKTWQLSLFSQNIKN</sequence>
<gene>
    <name evidence="2" type="ORF">ERW49_08010</name>
</gene>
<protein>
    <submittedName>
        <fullName evidence="2">Type IV pilus, mannose-sensitive hemagglutinin D (MSHK)</fullName>
    </submittedName>
</protein>
<name>A0A4Q5KJS9_9GAMM</name>